<keyword evidence="2" id="KW-0808">Transferase</keyword>
<evidence type="ECO:0000313" key="11">
    <source>
        <dbReference type="Proteomes" id="UP000734511"/>
    </source>
</evidence>
<evidence type="ECO:0000256" key="7">
    <source>
        <dbReference type="PROSITE-ProRule" id="PRU01373"/>
    </source>
</evidence>
<dbReference type="InterPro" id="IPR038063">
    <property type="entry name" value="Transpep_catalytic_dom"/>
</dbReference>
<evidence type="ECO:0000313" key="10">
    <source>
        <dbReference type="EMBL" id="NJP45048.1"/>
    </source>
</evidence>
<dbReference type="Proteomes" id="UP000734511">
    <property type="component" value="Unassembled WGS sequence"/>
</dbReference>
<keyword evidence="6 7" id="KW-0961">Cell wall biogenesis/degradation</keyword>
<dbReference type="CDD" id="cd13432">
    <property type="entry name" value="LDT_IgD_like_2"/>
    <property type="match status" value="1"/>
</dbReference>
<evidence type="ECO:0000256" key="8">
    <source>
        <dbReference type="SAM" id="MobiDB-lite"/>
    </source>
</evidence>
<evidence type="ECO:0000256" key="1">
    <source>
        <dbReference type="ARBA" id="ARBA00004752"/>
    </source>
</evidence>
<protein>
    <submittedName>
        <fullName evidence="10">L,D-transpeptidase</fullName>
    </submittedName>
</protein>
<feature type="active site" description="Nucleophile" evidence="7">
    <location>
        <position position="380"/>
    </location>
</feature>
<evidence type="ECO:0000256" key="3">
    <source>
        <dbReference type="ARBA" id="ARBA00022960"/>
    </source>
</evidence>
<proteinExistence type="predicted"/>
<dbReference type="Pfam" id="PF17964">
    <property type="entry name" value="Big_10"/>
    <property type="match status" value="1"/>
</dbReference>
<evidence type="ECO:0000256" key="6">
    <source>
        <dbReference type="ARBA" id="ARBA00023316"/>
    </source>
</evidence>
<dbReference type="EMBL" id="JAATEJ010000012">
    <property type="protein sequence ID" value="NJP45048.1"/>
    <property type="molecule type" value="Genomic_DNA"/>
</dbReference>
<dbReference type="Gene3D" id="2.40.440.10">
    <property type="entry name" value="L,D-transpeptidase catalytic domain-like"/>
    <property type="match status" value="1"/>
</dbReference>
<feature type="domain" description="L,D-TPase catalytic" evidence="9">
    <location>
        <begin position="277"/>
        <end position="404"/>
    </location>
</feature>
<evidence type="ECO:0000256" key="4">
    <source>
        <dbReference type="ARBA" id="ARBA00022984"/>
    </source>
</evidence>
<comment type="caution">
    <text evidence="10">The sequence shown here is derived from an EMBL/GenBank/DDBJ whole genome shotgun (WGS) entry which is preliminary data.</text>
</comment>
<dbReference type="PROSITE" id="PS52029">
    <property type="entry name" value="LD_TPASE"/>
    <property type="match status" value="1"/>
</dbReference>
<dbReference type="InterPro" id="IPR005490">
    <property type="entry name" value="LD_TPept_cat_dom"/>
</dbReference>
<name>A0ABX0ZME0_9ACTN</name>
<dbReference type="InterPro" id="IPR041280">
    <property type="entry name" value="Big_10"/>
</dbReference>
<feature type="active site" description="Proton donor/acceptor" evidence="7">
    <location>
        <position position="362"/>
    </location>
</feature>
<dbReference type="InterPro" id="IPR050979">
    <property type="entry name" value="LD-transpeptidase"/>
</dbReference>
<evidence type="ECO:0000256" key="2">
    <source>
        <dbReference type="ARBA" id="ARBA00022679"/>
    </source>
</evidence>
<dbReference type="Gene3D" id="2.60.40.3780">
    <property type="match status" value="1"/>
</dbReference>
<reference evidence="10 11" key="1">
    <citation type="submission" date="2020-03" db="EMBL/GenBank/DDBJ databases">
        <title>WGS of actinomycetes isolated from Thailand.</title>
        <authorList>
            <person name="Thawai C."/>
        </authorList>
    </citation>
    <scope>NUCLEOTIDE SEQUENCE [LARGE SCALE GENOMIC DNA]</scope>
    <source>
        <strain evidence="10 11">PRB2-1</strain>
    </source>
</reference>
<keyword evidence="4 7" id="KW-0573">Peptidoglycan synthesis</keyword>
<dbReference type="CDD" id="cd16913">
    <property type="entry name" value="YkuD_like"/>
    <property type="match status" value="1"/>
</dbReference>
<dbReference type="RefSeq" id="WP_167983913.1">
    <property type="nucleotide sequence ID" value="NZ_JAATEJ010000012.1"/>
</dbReference>
<evidence type="ECO:0000259" key="9">
    <source>
        <dbReference type="PROSITE" id="PS52029"/>
    </source>
</evidence>
<dbReference type="Gene3D" id="2.60.40.3710">
    <property type="match status" value="1"/>
</dbReference>
<dbReference type="SUPFAM" id="SSF141523">
    <property type="entry name" value="L,D-transpeptidase catalytic domain-like"/>
    <property type="match status" value="1"/>
</dbReference>
<feature type="region of interest" description="Disordered" evidence="8">
    <location>
        <begin position="54"/>
        <end position="98"/>
    </location>
</feature>
<organism evidence="10 11">
    <name type="scientific">Actinacidiphila epipremni</name>
    <dbReference type="NCBI Taxonomy" id="2053013"/>
    <lineage>
        <taxon>Bacteria</taxon>
        <taxon>Bacillati</taxon>
        <taxon>Actinomycetota</taxon>
        <taxon>Actinomycetes</taxon>
        <taxon>Kitasatosporales</taxon>
        <taxon>Streptomycetaceae</taxon>
        <taxon>Actinacidiphila</taxon>
    </lineage>
</organism>
<sequence length="434" mass="44747">MYRTVHPTASRTCTGPAIPARRRPRALTVPALLLALLLGAAGCGGHDGAATAPGAPGGDAKGGTSAAAPRPGVTVTPAAGRSVAPGTPVSVTATGGGTLDAVTVTPNGRSGDGVDPVEVTGTLAADRHTWTSDRTMTPGTSYTVTVTSSDAAGTKATTSSGFRTTAAAKVNGVTATPLNNAVVGVGLPVSLAFDKPVTDKAAVERALDVTTTPAVKGSWGWLTDPLTGIQRVDWRPDTYWPSGTEVTLTAKLSGIDTGGGRYLRRDVHDTFSVGTARISYADLSTHRMRVTENGRTVKDFKISGGSAAWPTWNGTMVVMTKQSTVRMTSSSVDIATSEDSADFYDEDVHDAVRITTSGTFVHAAPWNDRYMGKQNKSHGCIGLSAADAAWFFAAATRGDLVIATGSTRAVVDKGNGYGEWNLTAAQWHALSALA</sequence>
<keyword evidence="5" id="KW-0012">Acyltransferase</keyword>
<evidence type="ECO:0000256" key="5">
    <source>
        <dbReference type="ARBA" id="ARBA00023315"/>
    </source>
</evidence>
<dbReference type="PANTHER" id="PTHR30582">
    <property type="entry name" value="L,D-TRANSPEPTIDASE"/>
    <property type="match status" value="1"/>
</dbReference>
<keyword evidence="3 7" id="KW-0133">Cell shape</keyword>
<accession>A0ABX0ZME0</accession>
<comment type="pathway">
    <text evidence="1 7">Cell wall biogenesis; peptidoglycan biosynthesis.</text>
</comment>
<dbReference type="PANTHER" id="PTHR30582:SF2">
    <property type="entry name" value="L,D-TRANSPEPTIDASE YCIB-RELATED"/>
    <property type="match status" value="1"/>
</dbReference>
<keyword evidence="11" id="KW-1185">Reference proteome</keyword>
<gene>
    <name evidence="10" type="ORF">HCN08_16835</name>
</gene>
<dbReference type="Pfam" id="PF03734">
    <property type="entry name" value="YkuD"/>
    <property type="match status" value="1"/>
</dbReference>